<dbReference type="EMBL" id="JBGOSP010000002">
    <property type="protein sequence ID" value="MFA3835685.1"/>
    <property type="molecule type" value="Genomic_DNA"/>
</dbReference>
<proteinExistence type="predicted"/>
<reference evidence="2 3" key="1">
    <citation type="submission" date="2024-08" db="EMBL/GenBank/DDBJ databases">
        <title>Genome sequence of Streptomyces aureus CACIA-1.46HGO.</title>
        <authorList>
            <person name="Evangelista-Martinez Z."/>
        </authorList>
    </citation>
    <scope>NUCLEOTIDE SEQUENCE [LARGE SCALE GENOMIC DNA]</scope>
    <source>
        <strain evidence="2 3">CACIA-1.46HGO</strain>
    </source>
</reference>
<evidence type="ECO:0000313" key="2">
    <source>
        <dbReference type="EMBL" id="MFA3835685.1"/>
    </source>
</evidence>
<dbReference type="Proteomes" id="UP001571476">
    <property type="component" value="Unassembled WGS sequence"/>
</dbReference>
<comment type="caution">
    <text evidence="2">The sequence shown here is derived from an EMBL/GenBank/DDBJ whole genome shotgun (WGS) entry which is preliminary data.</text>
</comment>
<evidence type="ECO:0000313" key="3">
    <source>
        <dbReference type="Proteomes" id="UP001571476"/>
    </source>
</evidence>
<evidence type="ECO:0000256" key="1">
    <source>
        <dbReference type="SAM" id="SignalP"/>
    </source>
</evidence>
<feature type="signal peptide" evidence="1">
    <location>
        <begin position="1"/>
        <end position="44"/>
    </location>
</feature>
<keyword evidence="3" id="KW-1185">Reference proteome</keyword>
<feature type="chain" id="PRO_5046043886" description="Secreted protein" evidence="1">
    <location>
        <begin position="45"/>
        <end position="202"/>
    </location>
</feature>
<sequence>MPVLRHTTNALGALPTSVRLTLFGAVAAAVALLPAASASASASAAEPGVGGYADPSYASACTFHRYGEGETPPLSLFSADPLCVEYAKRDITVANGGAARFLLAEPARFAIAVPACRYWQLDHWSVQATPGGTELVGWDGSYWFDKAEGSAAARVRNITVAGQPARAEAAAKVIRPYDARLADALVSDAAGVRVQLPVSGLC</sequence>
<accession>A0ABV4SCM0</accession>
<protein>
    <recommendedName>
        <fullName evidence="4">Secreted protein</fullName>
    </recommendedName>
</protein>
<name>A0ABV4SCM0_9ACTN</name>
<keyword evidence="1" id="KW-0732">Signal</keyword>
<organism evidence="2 3">
    <name type="scientific">Streptomyces aureus</name>
    <dbReference type="NCBI Taxonomy" id="193461"/>
    <lineage>
        <taxon>Bacteria</taxon>
        <taxon>Bacillati</taxon>
        <taxon>Actinomycetota</taxon>
        <taxon>Actinomycetes</taxon>
        <taxon>Kitasatosporales</taxon>
        <taxon>Streptomycetaceae</taxon>
        <taxon>Streptomyces</taxon>
    </lineage>
</organism>
<dbReference type="RefSeq" id="WP_372561660.1">
    <property type="nucleotide sequence ID" value="NZ_JBGOSP010000002.1"/>
</dbReference>
<evidence type="ECO:0008006" key="4">
    <source>
        <dbReference type="Google" id="ProtNLM"/>
    </source>
</evidence>
<gene>
    <name evidence="2" type="ORF">ACEG43_05735</name>
</gene>